<evidence type="ECO:0000313" key="3">
    <source>
        <dbReference type="Proteomes" id="UP000479710"/>
    </source>
</evidence>
<proteinExistence type="predicted"/>
<organism evidence="2 3">
    <name type="scientific">Oryza meyeriana var. granulata</name>
    <dbReference type="NCBI Taxonomy" id="110450"/>
    <lineage>
        <taxon>Eukaryota</taxon>
        <taxon>Viridiplantae</taxon>
        <taxon>Streptophyta</taxon>
        <taxon>Embryophyta</taxon>
        <taxon>Tracheophyta</taxon>
        <taxon>Spermatophyta</taxon>
        <taxon>Magnoliopsida</taxon>
        <taxon>Liliopsida</taxon>
        <taxon>Poales</taxon>
        <taxon>Poaceae</taxon>
        <taxon>BOP clade</taxon>
        <taxon>Oryzoideae</taxon>
        <taxon>Oryzeae</taxon>
        <taxon>Oryzinae</taxon>
        <taxon>Oryza</taxon>
        <taxon>Oryza meyeriana</taxon>
    </lineage>
</organism>
<sequence>MARALWRCSGSAGGRAQRLAAAVLRLLNRHRRKHRSPRQSARSTKAVVRVFRPEPIEETLERARVLTAVNSPNGIQSQIAY</sequence>
<keyword evidence="3" id="KW-1185">Reference proteome</keyword>
<dbReference type="OrthoDB" id="786436at2759"/>
<dbReference type="Pfam" id="PF25072">
    <property type="entry name" value="DUF7796"/>
    <property type="match status" value="1"/>
</dbReference>
<dbReference type="AlphaFoldDB" id="A0A6G1D106"/>
<comment type="caution">
    <text evidence="2">The sequence shown here is derived from an EMBL/GenBank/DDBJ whole genome shotgun (WGS) entry which is preliminary data.</text>
</comment>
<gene>
    <name evidence="2" type="ORF">E2562_009061</name>
</gene>
<dbReference type="EMBL" id="SPHZ02000007">
    <property type="protein sequence ID" value="KAF0906050.1"/>
    <property type="molecule type" value="Genomic_DNA"/>
</dbReference>
<evidence type="ECO:0000313" key="2">
    <source>
        <dbReference type="EMBL" id="KAF0906050.1"/>
    </source>
</evidence>
<accession>A0A6G1D106</accession>
<reference evidence="2 3" key="1">
    <citation type="submission" date="2019-11" db="EMBL/GenBank/DDBJ databases">
        <title>Whole genome sequence of Oryza granulata.</title>
        <authorList>
            <person name="Li W."/>
        </authorList>
    </citation>
    <scope>NUCLEOTIDE SEQUENCE [LARGE SCALE GENOMIC DNA]</scope>
    <source>
        <strain evidence="3">cv. Menghai</strain>
        <tissue evidence="2">Leaf</tissue>
    </source>
</reference>
<dbReference type="Proteomes" id="UP000479710">
    <property type="component" value="Unassembled WGS sequence"/>
</dbReference>
<dbReference type="InterPro" id="IPR056698">
    <property type="entry name" value="DUF7796"/>
</dbReference>
<protein>
    <recommendedName>
        <fullName evidence="1">DUF7796 domain-containing protein</fullName>
    </recommendedName>
</protein>
<evidence type="ECO:0000259" key="1">
    <source>
        <dbReference type="Pfam" id="PF25072"/>
    </source>
</evidence>
<feature type="domain" description="DUF7796" evidence="1">
    <location>
        <begin position="45"/>
        <end position="81"/>
    </location>
</feature>
<name>A0A6G1D106_9ORYZ</name>